<feature type="domain" description="Isochorismatase-like" evidence="8">
    <location>
        <begin position="18"/>
        <end position="192"/>
    </location>
</feature>
<organism evidence="10">
    <name type="scientific">Candidatus Kentrum sp. MB</name>
    <dbReference type="NCBI Taxonomy" id="2138164"/>
    <lineage>
        <taxon>Bacteria</taxon>
        <taxon>Pseudomonadati</taxon>
        <taxon>Pseudomonadota</taxon>
        <taxon>Gammaproteobacteria</taxon>
        <taxon>Candidatus Kentrum</taxon>
    </lineage>
</organism>
<keyword evidence="4" id="KW-0378">Hydrolase</keyword>
<dbReference type="GO" id="GO:0019363">
    <property type="term" value="P:pyridine nucleotide biosynthetic process"/>
    <property type="evidence" value="ECO:0007669"/>
    <property type="project" value="UniProtKB-KW"/>
</dbReference>
<dbReference type="AlphaFoldDB" id="A0A451BGJ2"/>
<accession>A0A451BGJ2</accession>
<sequence>MKDFSLSLPPDTLNQGDALLIVDVQNDFCPGGALPVKEGHRVIPVINHWIGAATQKKIPIYASRDWHPMGHISFQESGGPWPSHCVQDSDGARLHPGLRLPATTVMVTKGVRFDQDQNSAFDQTGLAERLRRDDVQRLWVAGLAEDVCVLATVLDGRKQGWEVMLIGAATRSITPESGERARLRMRDAGVVIV</sequence>
<dbReference type="Pfam" id="PF00857">
    <property type="entry name" value="Isochorismatase"/>
    <property type="match status" value="1"/>
</dbReference>
<protein>
    <recommendedName>
        <fullName evidence="6">nicotinamidase</fullName>
        <ecNumber evidence="6">3.5.1.19</ecNumber>
    </recommendedName>
    <alternativeName>
        <fullName evidence="7">Nicotinamide deamidase</fullName>
    </alternativeName>
</protein>
<proteinExistence type="inferred from homology"/>
<dbReference type="InterPro" id="IPR036380">
    <property type="entry name" value="Isochorismatase-like_sf"/>
</dbReference>
<evidence type="ECO:0000313" key="10">
    <source>
        <dbReference type="EMBL" id="VFK77409.1"/>
    </source>
</evidence>
<dbReference type="InterPro" id="IPR000868">
    <property type="entry name" value="Isochorismatase-like_dom"/>
</dbReference>
<evidence type="ECO:0000256" key="3">
    <source>
        <dbReference type="ARBA" id="ARBA00022723"/>
    </source>
</evidence>
<dbReference type="GO" id="GO:0008936">
    <property type="term" value="F:nicotinamidase activity"/>
    <property type="evidence" value="ECO:0007669"/>
    <property type="project" value="UniProtKB-EC"/>
</dbReference>
<name>A0A451BGJ2_9GAMM</name>
<evidence type="ECO:0000256" key="1">
    <source>
        <dbReference type="ARBA" id="ARBA00006336"/>
    </source>
</evidence>
<gene>
    <name evidence="10" type="ORF">BECKMB1821H_GA0114242_11346</name>
    <name evidence="9" type="ORF">BECKMB1821I_GA0114274_11316</name>
</gene>
<evidence type="ECO:0000256" key="2">
    <source>
        <dbReference type="ARBA" id="ARBA00022642"/>
    </source>
</evidence>
<comment type="similarity">
    <text evidence="1">Belongs to the isochorismatase family.</text>
</comment>
<evidence type="ECO:0000259" key="8">
    <source>
        <dbReference type="Pfam" id="PF00857"/>
    </source>
</evidence>
<dbReference type="CDD" id="cd01011">
    <property type="entry name" value="nicotinamidase"/>
    <property type="match status" value="1"/>
</dbReference>
<dbReference type="Gene3D" id="3.40.50.850">
    <property type="entry name" value="Isochorismatase-like"/>
    <property type="match status" value="1"/>
</dbReference>
<dbReference type="EMBL" id="CAADGH010000134">
    <property type="protein sequence ID" value="VFK77409.1"/>
    <property type="molecule type" value="Genomic_DNA"/>
</dbReference>
<dbReference type="SUPFAM" id="SSF52499">
    <property type="entry name" value="Isochorismatase-like hydrolases"/>
    <property type="match status" value="1"/>
</dbReference>
<evidence type="ECO:0000313" key="9">
    <source>
        <dbReference type="EMBL" id="VFK35611.1"/>
    </source>
</evidence>
<reference evidence="10" key="1">
    <citation type="submission" date="2019-02" db="EMBL/GenBank/DDBJ databases">
        <authorList>
            <person name="Gruber-Vodicka R. H."/>
            <person name="Seah K. B. B."/>
        </authorList>
    </citation>
    <scope>NUCLEOTIDE SEQUENCE</scope>
    <source>
        <strain evidence="10">BECK_BZ198</strain>
        <strain evidence="9">BECK_BZ199</strain>
    </source>
</reference>
<evidence type="ECO:0000256" key="6">
    <source>
        <dbReference type="ARBA" id="ARBA00039017"/>
    </source>
</evidence>
<dbReference type="PANTHER" id="PTHR11080">
    <property type="entry name" value="PYRAZINAMIDASE/NICOTINAMIDASE"/>
    <property type="match status" value="1"/>
</dbReference>
<dbReference type="PANTHER" id="PTHR11080:SF2">
    <property type="entry name" value="LD05707P"/>
    <property type="match status" value="1"/>
</dbReference>
<evidence type="ECO:0000256" key="5">
    <source>
        <dbReference type="ARBA" id="ARBA00037900"/>
    </source>
</evidence>
<evidence type="ECO:0000256" key="4">
    <source>
        <dbReference type="ARBA" id="ARBA00022801"/>
    </source>
</evidence>
<keyword evidence="3" id="KW-0479">Metal-binding</keyword>
<comment type="pathway">
    <text evidence="5">Cofactor biosynthesis; nicotinate biosynthesis; nicotinate from nicotinamide: step 1/1.</text>
</comment>
<keyword evidence="2" id="KW-0662">Pyridine nucleotide biosynthesis</keyword>
<dbReference type="InterPro" id="IPR052347">
    <property type="entry name" value="Isochorismatase_Nicotinamidase"/>
</dbReference>
<dbReference type="GO" id="GO:0046872">
    <property type="term" value="F:metal ion binding"/>
    <property type="evidence" value="ECO:0007669"/>
    <property type="project" value="UniProtKB-KW"/>
</dbReference>
<dbReference type="EMBL" id="CAADFQ010000131">
    <property type="protein sequence ID" value="VFK35611.1"/>
    <property type="molecule type" value="Genomic_DNA"/>
</dbReference>
<evidence type="ECO:0000256" key="7">
    <source>
        <dbReference type="ARBA" id="ARBA00043224"/>
    </source>
</evidence>
<dbReference type="EC" id="3.5.1.19" evidence="6"/>